<dbReference type="Proteomes" id="UP000008711">
    <property type="component" value="Unassembled WGS sequence"/>
</dbReference>
<evidence type="ECO:0000256" key="1">
    <source>
        <dbReference type="SAM" id="MobiDB-lite"/>
    </source>
</evidence>
<evidence type="ECO:0000313" key="3">
    <source>
        <dbReference type="Proteomes" id="UP000008711"/>
    </source>
</evidence>
<feature type="compositionally biased region" description="Polar residues" evidence="1">
    <location>
        <begin position="29"/>
        <end position="52"/>
    </location>
</feature>
<dbReference type="EMBL" id="CH954182">
    <property type="protein sequence ID" value="EDV53646.1"/>
    <property type="molecule type" value="Genomic_DNA"/>
</dbReference>
<feature type="compositionally biased region" description="Low complexity" evidence="1">
    <location>
        <begin position="57"/>
        <end position="112"/>
    </location>
</feature>
<reference evidence="2 3" key="1">
    <citation type="journal article" date="2007" name="Nature">
        <title>Evolution of genes and genomes on the Drosophila phylogeny.</title>
        <authorList>
            <consortium name="Drosophila 12 Genomes Consortium"/>
            <person name="Clark A.G."/>
            <person name="Eisen M.B."/>
            <person name="Smith D.R."/>
            <person name="Bergman C.M."/>
            <person name="Oliver B."/>
            <person name="Markow T.A."/>
            <person name="Kaufman T.C."/>
            <person name="Kellis M."/>
            <person name="Gelbart W."/>
            <person name="Iyer V.N."/>
            <person name="Pollard D.A."/>
            <person name="Sackton T.B."/>
            <person name="Larracuente A.M."/>
            <person name="Singh N.D."/>
            <person name="Abad J.P."/>
            <person name="Abt D.N."/>
            <person name="Adryan B."/>
            <person name="Aguade M."/>
            <person name="Akashi H."/>
            <person name="Anderson W.W."/>
            <person name="Aquadro C.F."/>
            <person name="Ardell D.H."/>
            <person name="Arguello R."/>
            <person name="Artieri C.G."/>
            <person name="Barbash D.A."/>
            <person name="Barker D."/>
            <person name="Barsanti P."/>
            <person name="Batterham P."/>
            <person name="Batzoglou S."/>
            <person name="Begun D."/>
            <person name="Bhutkar A."/>
            <person name="Blanco E."/>
            <person name="Bosak S.A."/>
            <person name="Bradley R.K."/>
            <person name="Brand A.D."/>
            <person name="Brent M.R."/>
            <person name="Brooks A.N."/>
            <person name="Brown R.H."/>
            <person name="Butlin R.K."/>
            <person name="Caggese C."/>
            <person name="Calvi B.R."/>
            <person name="Bernardo de Carvalho A."/>
            <person name="Caspi A."/>
            <person name="Castrezana S."/>
            <person name="Celniker S.E."/>
            <person name="Chang J.L."/>
            <person name="Chapple C."/>
            <person name="Chatterji S."/>
            <person name="Chinwalla A."/>
            <person name="Civetta A."/>
            <person name="Clifton S.W."/>
            <person name="Comeron J.M."/>
            <person name="Costello J.C."/>
            <person name="Coyne J.A."/>
            <person name="Daub J."/>
            <person name="David R.G."/>
            <person name="Delcher A.L."/>
            <person name="Delehaunty K."/>
            <person name="Do C.B."/>
            <person name="Ebling H."/>
            <person name="Edwards K."/>
            <person name="Eickbush T."/>
            <person name="Evans J.D."/>
            <person name="Filipski A."/>
            <person name="Findeiss S."/>
            <person name="Freyhult E."/>
            <person name="Fulton L."/>
            <person name="Fulton R."/>
            <person name="Garcia A.C."/>
            <person name="Gardiner A."/>
            <person name="Garfield D.A."/>
            <person name="Garvin B.E."/>
            <person name="Gibson G."/>
            <person name="Gilbert D."/>
            <person name="Gnerre S."/>
            <person name="Godfrey J."/>
            <person name="Good R."/>
            <person name="Gotea V."/>
            <person name="Gravely B."/>
            <person name="Greenberg A.J."/>
            <person name="Griffiths-Jones S."/>
            <person name="Gross S."/>
            <person name="Guigo R."/>
            <person name="Gustafson E.A."/>
            <person name="Haerty W."/>
            <person name="Hahn M.W."/>
            <person name="Halligan D.L."/>
            <person name="Halpern A.L."/>
            <person name="Halter G.M."/>
            <person name="Han M.V."/>
            <person name="Heger A."/>
            <person name="Hillier L."/>
            <person name="Hinrichs A.S."/>
            <person name="Holmes I."/>
            <person name="Hoskins R.A."/>
            <person name="Hubisz M.J."/>
            <person name="Hultmark D."/>
            <person name="Huntley M.A."/>
            <person name="Jaffe D.B."/>
            <person name="Jagadeeshan S."/>
            <person name="Jeck W.R."/>
            <person name="Johnson J."/>
            <person name="Jones C.D."/>
            <person name="Jordan W.C."/>
            <person name="Karpen G.H."/>
            <person name="Kataoka E."/>
            <person name="Keightley P.D."/>
            <person name="Kheradpour P."/>
            <person name="Kirkness E.F."/>
            <person name="Koerich L.B."/>
            <person name="Kristiansen K."/>
            <person name="Kudrna D."/>
            <person name="Kulathinal R.J."/>
            <person name="Kumar S."/>
            <person name="Kwok R."/>
            <person name="Lander E."/>
            <person name="Langley C.H."/>
            <person name="Lapoint R."/>
            <person name="Lazzaro B.P."/>
            <person name="Lee S.J."/>
            <person name="Levesque L."/>
            <person name="Li R."/>
            <person name="Lin C.F."/>
            <person name="Lin M.F."/>
            <person name="Lindblad-Toh K."/>
            <person name="Llopart A."/>
            <person name="Long M."/>
            <person name="Low L."/>
            <person name="Lozovsky E."/>
            <person name="Lu J."/>
            <person name="Luo M."/>
            <person name="Machado C.A."/>
            <person name="Makalowski W."/>
            <person name="Marzo M."/>
            <person name="Matsuda M."/>
            <person name="Matzkin L."/>
            <person name="McAllister B."/>
            <person name="McBride C.S."/>
            <person name="McKernan B."/>
            <person name="McKernan K."/>
            <person name="Mendez-Lago M."/>
            <person name="Minx P."/>
            <person name="Mollenhauer M.U."/>
            <person name="Montooth K."/>
            <person name="Mount S.M."/>
            <person name="Mu X."/>
            <person name="Myers E."/>
            <person name="Negre B."/>
            <person name="Newfeld S."/>
            <person name="Nielsen R."/>
            <person name="Noor M.A."/>
            <person name="O'Grady P."/>
            <person name="Pachter L."/>
            <person name="Papaceit M."/>
            <person name="Parisi M.J."/>
            <person name="Parisi M."/>
            <person name="Parts L."/>
            <person name="Pedersen J.S."/>
            <person name="Pesole G."/>
            <person name="Phillippy A.M."/>
            <person name="Ponting C.P."/>
            <person name="Pop M."/>
            <person name="Porcelli D."/>
            <person name="Powell J.R."/>
            <person name="Prohaska S."/>
            <person name="Pruitt K."/>
            <person name="Puig M."/>
            <person name="Quesneville H."/>
            <person name="Ram K.R."/>
            <person name="Rand D."/>
            <person name="Rasmussen M.D."/>
            <person name="Reed L.K."/>
            <person name="Reenan R."/>
            <person name="Reily A."/>
            <person name="Remington K.A."/>
            <person name="Rieger T.T."/>
            <person name="Ritchie M.G."/>
            <person name="Robin C."/>
            <person name="Rogers Y.H."/>
            <person name="Rohde C."/>
            <person name="Rozas J."/>
            <person name="Rubenfield M.J."/>
            <person name="Ruiz A."/>
            <person name="Russo S."/>
            <person name="Salzberg S.L."/>
            <person name="Sanchez-Gracia A."/>
            <person name="Saranga D.J."/>
            <person name="Sato H."/>
            <person name="Schaeffer S.W."/>
            <person name="Schatz M.C."/>
            <person name="Schlenke T."/>
            <person name="Schwartz R."/>
            <person name="Segarra C."/>
            <person name="Singh R.S."/>
            <person name="Sirot L."/>
            <person name="Sirota M."/>
            <person name="Sisneros N.B."/>
            <person name="Smith C.D."/>
            <person name="Smith T.F."/>
            <person name="Spieth J."/>
            <person name="Stage D.E."/>
            <person name="Stark A."/>
            <person name="Stephan W."/>
            <person name="Strausberg R.L."/>
            <person name="Strempel S."/>
            <person name="Sturgill D."/>
            <person name="Sutton G."/>
            <person name="Sutton G.G."/>
            <person name="Tao W."/>
            <person name="Teichmann S."/>
            <person name="Tobari Y.N."/>
            <person name="Tomimura Y."/>
            <person name="Tsolas J.M."/>
            <person name="Valente V.L."/>
            <person name="Venter E."/>
            <person name="Venter J.C."/>
            <person name="Vicario S."/>
            <person name="Vieira F.G."/>
            <person name="Vilella A.J."/>
            <person name="Villasante A."/>
            <person name="Walenz B."/>
            <person name="Wang J."/>
            <person name="Wasserman M."/>
            <person name="Watts T."/>
            <person name="Wilson D."/>
            <person name="Wilson R.K."/>
            <person name="Wing R.A."/>
            <person name="Wolfner M.F."/>
            <person name="Wong A."/>
            <person name="Wong G.K."/>
            <person name="Wu C.I."/>
            <person name="Wu G."/>
            <person name="Yamamoto D."/>
            <person name="Yang H.P."/>
            <person name="Yang S.P."/>
            <person name="Yorke J.A."/>
            <person name="Yoshida K."/>
            <person name="Zdobnov E."/>
            <person name="Zhang P."/>
            <person name="Zhang Y."/>
            <person name="Zimin A.V."/>
            <person name="Baldwin J."/>
            <person name="Abdouelleil A."/>
            <person name="Abdulkadir J."/>
            <person name="Abebe A."/>
            <person name="Abera B."/>
            <person name="Abreu J."/>
            <person name="Acer S.C."/>
            <person name="Aftuck L."/>
            <person name="Alexander A."/>
            <person name="An P."/>
            <person name="Anderson E."/>
            <person name="Anderson S."/>
            <person name="Arachi H."/>
            <person name="Azer M."/>
            <person name="Bachantsang P."/>
            <person name="Barry A."/>
            <person name="Bayul T."/>
            <person name="Berlin A."/>
            <person name="Bessette D."/>
            <person name="Bloom T."/>
            <person name="Blye J."/>
            <person name="Boguslavskiy L."/>
            <person name="Bonnet C."/>
            <person name="Boukhgalter B."/>
            <person name="Bourzgui I."/>
            <person name="Brown A."/>
            <person name="Cahill P."/>
            <person name="Channer S."/>
            <person name="Cheshatsang Y."/>
            <person name="Chuda L."/>
            <person name="Citroen M."/>
            <person name="Collymore A."/>
            <person name="Cooke P."/>
            <person name="Costello M."/>
            <person name="D'Aco K."/>
            <person name="Daza R."/>
            <person name="De Haan G."/>
            <person name="DeGray S."/>
            <person name="DeMaso C."/>
            <person name="Dhargay N."/>
            <person name="Dooley K."/>
            <person name="Dooley E."/>
            <person name="Doricent M."/>
            <person name="Dorje P."/>
            <person name="Dorjee K."/>
            <person name="Dupes A."/>
            <person name="Elong R."/>
            <person name="Falk J."/>
            <person name="Farina A."/>
            <person name="Faro S."/>
            <person name="Ferguson D."/>
            <person name="Fisher S."/>
            <person name="Foley C.D."/>
            <person name="Franke A."/>
            <person name="Friedrich D."/>
            <person name="Gadbois L."/>
            <person name="Gearin G."/>
            <person name="Gearin C.R."/>
            <person name="Giannoukos G."/>
            <person name="Goode T."/>
            <person name="Graham J."/>
            <person name="Grandbois E."/>
            <person name="Grewal S."/>
            <person name="Gyaltsen K."/>
            <person name="Hafez N."/>
            <person name="Hagos B."/>
            <person name="Hall J."/>
            <person name="Henson C."/>
            <person name="Hollinger A."/>
            <person name="Honan T."/>
            <person name="Huard M.D."/>
            <person name="Hughes L."/>
            <person name="Hurhula B."/>
            <person name="Husby M.E."/>
            <person name="Kamat A."/>
            <person name="Kanga B."/>
            <person name="Kashin S."/>
            <person name="Khazanovich D."/>
            <person name="Kisner P."/>
            <person name="Lance K."/>
            <person name="Lara M."/>
            <person name="Lee W."/>
            <person name="Lennon N."/>
            <person name="Letendre F."/>
            <person name="LeVine R."/>
            <person name="Lipovsky A."/>
            <person name="Liu X."/>
            <person name="Liu J."/>
            <person name="Liu S."/>
            <person name="Lokyitsang T."/>
            <person name="Lokyitsang Y."/>
            <person name="Lubonja R."/>
            <person name="Lui A."/>
            <person name="MacDonald P."/>
            <person name="Magnisalis V."/>
            <person name="Maru K."/>
            <person name="Matthews C."/>
            <person name="McCusker W."/>
            <person name="McDonough S."/>
            <person name="Mehta T."/>
            <person name="Meldrim J."/>
            <person name="Meneus L."/>
            <person name="Mihai O."/>
            <person name="Mihalev A."/>
            <person name="Mihova T."/>
            <person name="Mittelman R."/>
            <person name="Mlenga V."/>
            <person name="Montmayeur A."/>
            <person name="Mulrain L."/>
            <person name="Navidi A."/>
            <person name="Naylor J."/>
            <person name="Negash T."/>
            <person name="Nguyen T."/>
            <person name="Nguyen N."/>
            <person name="Nicol R."/>
            <person name="Norbu C."/>
            <person name="Norbu N."/>
            <person name="Novod N."/>
            <person name="O'Neill B."/>
            <person name="Osman S."/>
            <person name="Markiewicz E."/>
            <person name="Oyono O.L."/>
            <person name="Patti C."/>
            <person name="Phunkhang P."/>
            <person name="Pierre F."/>
            <person name="Priest M."/>
            <person name="Raghuraman S."/>
            <person name="Rege F."/>
            <person name="Reyes R."/>
            <person name="Rise C."/>
            <person name="Rogov P."/>
            <person name="Ross K."/>
            <person name="Ryan E."/>
            <person name="Settipalli S."/>
            <person name="Shea T."/>
            <person name="Sherpa N."/>
            <person name="Shi L."/>
            <person name="Shih D."/>
            <person name="Sparrow T."/>
            <person name="Spaulding J."/>
            <person name="Stalker J."/>
            <person name="Stange-Thomann N."/>
            <person name="Stavropoulos S."/>
            <person name="Stone C."/>
            <person name="Strader C."/>
            <person name="Tesfaye S."/>
            <person name="Thomson T."/>
            <person name="Thoulutsang Y."/>
            <person name="Thoulutsang D."/>
            <person name="Topham K."/>
            <person name="Topping I."/>
            <person name="Tsamla T."/>
            <person name="Vassiliev H."/>
            <person name="Vo A."/>
            <person name="Wangchuk T."/>
            <person name="Wangdi T."/>
            <person name="Weiand M."/>
            <person name="Wilkinson J."/>
            <person name="Wilson A."/>
            <person name="Yadav S."/>
            <person name="Young G."/>
            <person name="Yu Q."/>
            <person name="Zembek L."/>
            <person name="Zhong D."/>
            <person name="Zimmer A."/>
            <person name="Zwirko Z."/>
            <person name="Jaffe D.B."/>
            <person name="Alvarez P."/>
            <person name="Brockman W."/>
            <person name="Butler J."/>
            <person name="Chin C."/>
            <person name="Gnerre S."/>
            <person name="Grabherr M."/>
            <person name="Kleber M."/>
            <person name="Mauceli E."/>
            <person name="MacCallum I."/>
        </authorList>
    </citation>
    <scope>NUCLEOTIDE SEQUENCE [LARGE SCALE GENOMIC DNA]</scope>
    <source>
        <strain evidence="2 3">TSC#14021-0224.01</strain>
    </source>
</reference>
<protein>
    <submittedName>
        <fullName evidence="2">GG11414</fullName>
    </submittedName>
</protein>
<feature type="compositionally biased region" description="Low complexity" evidence="1">
    <location>
        <begin position="1"/>
        <end position="28"/>
    </location>
</feature>
<sequence length="156" mass="17817">MFWTAVASSTLSSNSAESSAGLASAAPSYQQQHTKPSPLRASTSSWQLSNAAFKSRLQQQQLLQQHQQQIQQQQQQQQHEQQQQEHQQQELQQQQQQHLQQQHENASQQEVQPNREDRRAVGQKAKLQTANIKKKISPKSESKIFKAFTSCKCAQK</sequence>
<gene>
    <name evidence="2" type="primary">Dere\GG11414</name>
    <name evidence="2" type="ORF">Dere_GG11414</name>
</gene>
<accession>B3P6H6</accession>
<feature type="region of interest" description="Disordered" evidence="1">
    <location>
        <begin position="1"/>
        <end position="141"/>
    </location>
</feature>
<name>B3P6H6_DROER</name>
<dbReference type="PhylomeDB" id="B3P6H6"/>
<reference evidence="2 3" key="2">
    <citation type="journal article" date="2008" name="Bioinformatics">
        <title>Assembly reconciliation.</title>
        <authorList>
            <person name="Zimin A.V."/>
            <person name="Smith D.R."/>
            <person name="Sutton G."/>
            <person name="Yorke J.A."/>
        </authorList>
    </citation>
    <scope>NUCLEOTIDE SEQUENCE [LARGE SCALE GENOMIC DNA]</scope>
    <source>
        <strain evidence="2 3">TSC#14021-0224.01</strain>
    </source>
</reference>
<organism evidence="2 3">
    <name type="scientific">Drosophila erecta</name>
    <name type="common">Fruit fly</name>
    <dbReference type="NCBI Taxonomy" id="7220"/>
    <lineage>
        <taxon>Eukaryota</taxon>
        <taxon>Metazoa</taxon>
        <taxon>Ecdysozoa</taxon>
        <taxon>Arthropoda</taxon>
        <taxon>Hexapoda</taxon>
        <taxon>Insecta</taxon>
        <taxon>Pterygota</taxon>
        <taxon>Neoptera</taxon>
        <taxon>Endopterygota</taxon>
        <taxon>Diptera</taxon>
        <taxon>Brachycera</taxon>
        <taxon>Muscomorpha</taxon>
        <taxon>Ephydroidea</taxon>
        <taxon>Drosophilidae</taxon>
        <taxon>Drosophila</taxon>
        <taxon>Sophophora</taxon>
    </lineage>
</organism>
<dbReference type="HOGENOM" id="CLU_1940326_0_0_1"/>
<dbReference type="eggNOG" id="ENOG502TBDW">
    <property type="taxonomic scope" value="Eukaryota"/>
</dbReference>
<dbReference type="OMA" id="KAFTSCK"/>
<dbReference type="AlphaFoldDB" id="B3P6H6"/>
<evidence type="ECO:0000313" key="2">
    <source>
        <dbReference type="EMBL" id="EDV53646.1"/>
    </source>
</evidence>
<dbReference type="KEGG" id="der:6554698"/>
<proteinExistence type="predicted"/>
<keyword evidence="3" id="KW-1185">Reference proteome</keyword>